<accession>A0AAE0Y6H5</accession>
<dbReference type="EMBL" id="JAWDGP010006844">
    <property type="protein sequence ID" value="KAK3734581.1"/>
    <property type="molecule type" value="Genomic_DNA"/>
</dbReference>
<keyword evidence="3" id="KW-1185">Reference proteome</keyword>
<protein>
    <submittedName>
        <fullName evidence="2">Uncharacterized protein</fullName>
    </submittedName>
</protein>
<dbReference type="Proteomes" id="UP001283361">
    <property type="component" value="Unassembled WGS sequence"/>
</dbReference>
<comment type="caution">
    <text evidence="2">The sequence shown here is derived from an EMBL/GenBank/DDBJ whole genome shotgun (WGS) entry which is preliminary data.</text>
</comment>
<sequence length="111" mass="12050">MSQAEIFFQHRLSIRGSVRNEAIKNPIEAVPPGPAPLAALRRSPVITAPGALMFASSADRPTFVHGPSSLMEFPDTLLRIQQAAALQSTPGRVTLSEPQTIRRPSPRLRVT</sequence>
<proteinExistence type="predicted"/>
<evidence type="ECO:0000313" key="2">
    <source>
        <dbReference type="EMBL" id="KAK3734581.1"/>
    </source>
</evidence>
<feature type="region of interest" description="Disordered" evidence="1">
    <location>
        <begin position="88"/>
        <end position="111"/>
    </location>
</feature>
<organism evidence="2 3">
    <name type="scientific">Elysia crispata</name>
    <name type="common">lettuce slug</name>
    <dbReference type="NCBI Taxonomy" id="231223"/>
    <lineage>
        <taxon>Eukaryota</taxon>
        <taxon>Metazoa</taxon>
        <taxon>Spiralia</taxon>
        <taxon>Lophotrochozoa</taxon>
        <taxon>Mollusca</taxon>
        <taxon>Gastropoda</taxon>
        <taxon>Heterobranchia</taxon>
        <taxon>Euthyneura</taxon>
        <taxon>Panpulmonata</taxon>
        <taxon>Sacoglossa</taxon>
        <taxon>Placobranchoidea</taxon>
        <taxon>Plakobranchidae</taxon>
        <taxon>Elysia</taxon>
    </lineage>
</organism>
<gene>
    <name evidence="2" type="ORF">RRG08_003488</name>
</gene>
<name>A0AAE0Y6H5_9GAST</name>
<evidence type="ECO:0000256" key="1">
    <source>
        <dbReference type="SAM" id="MobiDB-lite"/>
    </source>
</evidence>
<evidence type="ECO:0000313" key="3">
    <source>
        <dbReference type="Proteomes" id="UP001283361"/>
    </source>
</evidence>
<dbReference type="AlphaFoldDB" id="A0AAE0Y6H5"/>
<reference evidence="2" key="1">
    <citation type="journal article" date="2023" name="G3 (Bethesda)">
        <title>A reference genome for the long-term kleptoplast-retaining sea slug Elysia crispata morphotype clarki.</title>
        <authorList>
            <person name="Eastman K.E."/>
            <person name="Pendleton A.L."/>
            <person name="Shaikh M.A."/>
            <person name="Suttiyut T."/>
            <person name="Ogas R."/>
            <person name="Tomko P."/>
            <person name="Gavelis G."/>
            <person name="Widhalm J.R."/>
            <person name="Wisecaver J.H."/>
        </authorList>
    </citation>
    <scope>NUCLEOTIDE SEQUENCE</scope>
    <source>
        <strain evidence="2">ECLA1</strain>
    </source>
</reference>
<feature type="compositionally biased region" description="Polar residues" evidence="1">
    <location>
        <begin position="88"/>
        <end position="99"/>
    </location>
</feature>